<reference evidence="1 2" key="1">
    <citation type="submission" date="2014-06" db="EMBL/GenBank/DDBJ databases">
        <title>Evolutionary Origins and Diversification of the Mycorrhizal Mutualists.</title>
        <authorList>
            <consortium name="DOE Joint Genome Institute"/>
            <consortium name="Mycorrhizal Genomics Consortium"/>
            <person name="Kohler A."/>
            <person name="Kuo A."/>
            <person name="Nagy L.G."/>
            <person name="Floudas D."/>
            <person name="Copeland A."/>
            <person name="Barry K.W."/>
            <person name="Cichocki N."/>
            <person name="Veneault-Fourrey C."/>
            <person name="LaButti K."/>
            <person name="Lindquist E.A."/>
            <person name="Lipzen A."/>
            <person name="Lundell T."/>
            <person name="Morin E."/>
            <person name="Murat C."/>
            <person name="Riley R."/>
            <person name="Ohm R."/>
            <person name="Sun H."/>
            <person name="Tunlid A."/>
            <person name="Henrissat B."/>
            <person name="Grigoriev I.V."/>
            <person name="Hibbett D.S."/>
            <person name="Martin F."/>
        </authorList>
    </citation>
    <scope>NUCLEOTIDE SEQUENCE [LARGE SCALE GENOMIC DNA]</scope>
    <source>
        <strain evidence="1 2">SS14</strain>
    </source>
</reference>
<proteinExistence type="predicted"/>
<feature type="non-terminal residue" evidence="1">
    <location>
        <position position="113"/>
    </location>
</feature>
<dbReference type="Proteomes" id="UP000054279">
    <property type="component" value="Unassembled WGS sequence"/>
</dbReference>
<keyword evidence="2" id="KW-1185">Reference proteome</keyword>
<gene>
    <name evidence="1" type="ORF">M422DRAFT_78737</name>
</gene>
<organism evidence="1 2">
    <name type="scientific">Sphaerobolus stellatus (strain SS14)</name>
    <dbReference type="NCBI Taxonomy" id="990650"/>
    <lineage>
        <taxon>Eukaryota</taxon>
        <taxon>Fungi</taxon>
        <taxon>Dikarya</taxon>
        <taxon>Basidiomycota</taxon>
        <taxon>Agaricomycotina</taxon>
        <taxon>Agaricomycetes</taxon>
        <taxon>Phallomycetidae</taxon>
        <taxon>Geastrales</taxon>
        <taxon>Sphaerobolaceae</taxon>
        <taxon>Sphaerobolus</taxon>
    </lineage>
</organism>
<dbReference type="EMBL" id="KN837297">
    <property type="protein sequence ID" value="KIJ28805.1"/>
    <property type="molecule type" value="Genomic_DNA"/>
</dbReference>
<name>A0A0C9UUB3_SPHS4</name>
<feature type="non-terminal residue" evidence="1">
    <location>
        <position position="1"/>
    </location>
</feature>
<accession>A0A0C9UUB3</accession>
<evidence type="ECO:0000313" key="2">
    <source>
        <dbReference type="Proteomes" id="UP000054279"/>
    </source>
</evidence>
<dbReference type="OrthoDB" id="3259198at2759"/>
<dbReference type="AlphaFoldDB" id="A0A0C9UUB3"/>
<sequence length="113" mass="12341">NMAAAIYDTISSLGLNSRIQAIVSDNAANNDTMMQELESLFLDDDIEFNAIYARGRCLPHTVHLAALKLLEGIGALSPDDVRKSEQSGYQESATLPIGRDIDAFVPQTNEEEN</sequence>
<evidence type="ECO:0000313" key="1">
    <source>
        <dbReference type="EMBL" id="KIJ28805.1"/>
    </source>
</evidence>
<dbReference type="HOGENOM" id="CLU_2339153_0_0_1"/>
<protein>
    <submittedName>
        <fullName evidence="1">Uncharacterized protein</fullName>
    </submittedName>
</protein>